<gene>
    <name evidence="2" type="ORF">KFK09_006713</name>
    <name evidence="1" type="ORF">KFK09_028147</name>
</gene>
<dbReference type="OrthoDB" id="790100at2759"/>
<protein>
    <submittedName>
        <fullName evidence="2">Uncharacterized protein</fullName>
    </submittedName>
</protein>
<dbReference type="EMBL" id="JAGYWB010000006">
    <property type="protein sequence ID" value="KAI0519271.1"/>
    <property type="molecule type" value="Genomic_DNA"/>
</dbReference>
<keyword evidence="3" id="KW-1185">Reference proteome</keyword>
<dbReference type="Proteomes" id="UP000829196">
    <property type="component" value="Unassembled WGS sequence"/>
</dbReference>
<dbReference type="EMBL" id="JAGYWB010000019">
    <property type="protein sequence ID" value="KAI0488319.1"/>
    <property type="molecule type" value="Genomic_DNA"/>
</dbReference>
<dbReference type="AlphaFoldDB" id="A0A8T3BUD4"/>
<sequence length="116" mass="12949">MSRLLLFYGGELRIGDEFTATYIGGQNRPIIVDYDISLTMLKERIMRALRINPTTTTVSLTCRLRSNGGHCATQVTDDEVCEFMLLEARVDPVIVYVEAEQINYGDVAGPSTEVQT</sequence>
<proteinExistence type="predicted"/>
<accession>A0A8T3BUD4</accession>
<evidence type="ECO:0000313" key="2">
    <source>
        <dbReference type="EMBL" id="KAI0519271.1"/>
    </source>
</evidence>
<name>A0A8T3BUD4_DENNO</name>
<organism evidence="2 3">
    <name type="scientific">Dendrobium nobile</name>
    <name type="common">Orchid</name>
    <dbReference type="NCBI Taxonomy" id="94219"/>
    <lineage>
        <taxon>Eukaryota</taxon>
        <taxon>Viridiplantae</taxon>
        <taxon>Streptophyta</taxon>
        <taxon>Embryophyta</taxon>
        <taxon>Tracheophyta</taxon>
        <taxon>Spermatophyta</taxon>
        <taxon>Magnoliopsida</taxon>
        <taxon>Liliopsida</taxon>
        <taxon>Asparagales</taxon>
        <taxon>Orchidaceae</taxon>
        <taxon>Epidendroideae</taxon>
        <taxon>Malaxideae</taxon>
        <taxon>Dendrobiinae</taxon>
        <taxon>Dendrobium</taxon>
    </lineage>
</organism>
<reference evidence="2" key="1">
    <citation type="journal article" date="2022" name="Front. Genet.">
        <title>Chromosome-Scale Assembly of the Dendrobium nobile Genome Provides Insights Into the Molecular Mechanism of the Biosynthesis of the Medicinal Active Ingredient of Dendrobium.</title>
        <authorList>
            <person name="Xu Q."/>
            <person name="Niu S.-C."/>
            <person name="Li K.-L."/>
            <person name="Zheng P.-J."/>
            <person name="Zhang X.-J."/>
            <person name="Jia Y."/>
            <person name="Liu Y."/>
            <person name="Niu Y.-X."/>
            <person name="Yu L.-H."/>
            <person name="Chen D.-F."/>
            <person name="Zhang G.-Q."/>
        </authorList>
    </citation>
    <scope>NUCLEOTIDE SEQUENCE</scope>
    <source>
        <tissue evidence="2">Leaf</tissue>
    </source>
</reference>
<evidence type="ECO:0000313" key="3">
    <source>
        <dbReference type="Proteomes" id="UP000829196"/>
    </source>
</evidence>
<comment type="caution">
    <text evidence="2">The sequence shown here is derived from an EMBL/GenBank/DDBJ whole genome shotgun (WGS) entry which is preliminary data.</text>
</comment>
<evidence type="ECO:0000313" key="1">
    <source>
        <dbReference type="EMBL" id="KAI0488319.1"/>
    </source>
</evidence>